<organism evidence="1 2">
    <name type="scientific">Tannerella sp. oral taxon BU063 isolate Cell 1/3</name>
    <dbReference type="NCBI Taxonomy" id="1411022"/>
    <lineage>
        <taxon>Bacteria</taxon>
        <taxon>Pseudomonadati</taxon>
        <taxon>Bacteroidota</taxon>
        <taxon>Bacteroidia</taxon>
        <taxon>Bacteroidales</taxon>
        <taxon>Tannerellaceae</taxon>
        <taxon>Tannerella</taxon>
    </lineage>
</organism>
<dbReference type="AlphaFoldDB" id="W2CJ30"/>
<reference evidence="1 2" key="1">
    <citation type="submission" date="2013-11" db="EMBL/GenBank/DDBJ databases">
        <title>Single cell genomics of uncultured Tannerella BU063 (oral taxon 286).</title>
        <authorList>
            <person name="Beall C.J."/>
            <person name="Campbell A.G."/>
            <person name="Griffen A.L."/>
            <person name="Podar M."/>
            <person name="Leys E.J."/>
        </authorList>
    </citation>
    <scope>NUCLEOTIDE SEQUENCE [LARGE SCALE GENOMIC DNA]</scope>
    <source>
        <strain evidence="1">Cell 1/3</strain>
    </source>
</reference>
<accession>W2CJ30</accession>
<protein>
    <submittedName>
        <fullName evidence="1">Uncharacterized protein</fullName>
    </submittedName>
</protein>
<comment type="caution">
    <text evidence="1">The sequence shown here is derived from an EMBL/GenBank/DDBJ whole genome shotgun (WGS) entry which is preliminary data.</text>
</comment>
<evidence type="ECO:0000313" key="1">
    <source>
        <dbReference type="EMBL" id="ETK06501.1"/>
    </source>
</evidence>
<proteinExistence type="predicted"/>
<sequence>MSREFRLLQVDHKAGDESRLTVGRLGGRTAVDADGGHECGGGFLYSLVGRESGGTNGGEEVLHGAVAGRIGLHEFGREGVGLSLAVELGLFGDAAVIVGHDLGRDAGLGLVGRFQDAVHLGVIGHVHRVVELLLPDGLNL</sequence>
<evidence type="ECO:0000313" key="2">
    <source>
        <dbReference type="Proteomes" id="UP000034982"/>
    </source>
</evidence>
<dbReference type="EMBL" id="AYYE01001171">
    <property type="protein sequence ID" value="ETK06501.1"/>
    <property type="molecule type" value="Genomic_DNA"/>
</dbReference>
<dbReference type="Proteomes" id="UP000034982">
    <property type="component" value="Unassembled WGS sequence"/>
</dbReference>
<gene>
    <name evidence="1" type="ORF">T230_11975</name>
</gene>
<name>W2CJ30_9BACT</name>